<dbReference type="RefSeq" id="WP_093608553.1">
    <property type="nucleotide sequence ID" value="NZ_FNFF01000003.1"/>
</dbReference>
<dbReference type="PROSITE" id="PS50011">
    <property type="entry name" value="PROTEIN_KINASE_DOM"/>
    <property type="match status" value="1"/>
</dbReference>
<dbReference type="SMART" id="SM00220">
    <property type="entry name" value="S_TKc"/>
    <property type="match status" value="1"/>
</dbReference>
<keyword evidence="7" id="KW-1133">Transmembrane helix</keyword>
<feature type="binding site" evidence="5">
    <location>
        <position position="47"/>
    </location>
    <ligand>
        <name>ATP</name>
        <dbReference type="ChEBI" id="CHEBI:30616"/>
    </ligand>
</feature>
<dbReference type="PROSITE" id="PS00108">
    <property type="entry name" value="PROTEIN_KINASE_ST"/>
    <property type="match status" value="1"/>
</dbReference>
<dbReference type="PANTHER" id="PTHR43289:SF34">
    <property type="entry name" value="SERINE_THREONINE-PROTEIN KINASE YBDM-RELATED"/>
    <property type="match status" value="1"/>
</dbReference>
<dbReference type="PANTHER" id="PTHR43289">
    <property type="entry name" value="MITOGEN-ACTIVATED PROTEIN KINASE KINASE KINASE 20-RELATED"/>
    <property type="match status" value="1"/>
</dbReference>
<feature type="compositionally biased region" description="Basic and acidic residues" evidence="6">
    <location>
        <begin position="286"/>
        <end position="301"/>
    </location>
</feature>
<gene>
    <name evidence="9" type="ORF">SAMN05421806_103211</name>
</gene>
<keyword evidence="9" id="KW-0723">Serine/threonine-protein kinase</keyword>
<evidence type="ECO:0000256" key="5">
    <source>
        <dbReference type="PROSITE-ProRule" id="PRU10141"/>
    </source>
</evidence>
<protein>
    <submittedName>
        <fullName evidence="9">Serine/threonine protein kinase</fullName>
    </submittedName>
</protein>
<dbReference type="CDD" id="cd14014">
    <property type="entry name" value="STKc_PknB_like"/>
    <property type="match status" value="1"/>
</dbReference>
<evidence type="ECO:0000313" key="9">
    <source>
        <dbReference type="EMBL" id="SDJ90013.1"/>
    </source>
</evidence>
<sequence length="463" mass="48775">MDMAMMRLRREDPRVVGSFRLHRRLGAGGMGVVYLGSDRRGQRVALKVIRPDLAEDQEFRSRFAREVSAARRIRGGCTARLVAADLEADRPWFATQYVPGPSLHDKVADEGPLTAAEVAAVGSALSEGLVAVHEAGVVHRDLKPSNILLSPKGPRIIDFGIAWATGASTLTHVGTAVGSPGFLAPEQVRGQAVTAATDVFSLGATLAYAAMGDSPFGHGSSEVMLYRVVHEEAQLQGVPDALSPLIRACLAKDPEERPSTLQLSMRLKEIAAREAQSPTDSRPPAPRRDVDRPTARVDERTQSASHPQGRSTTERPRRSGPTPPPSGDGTRPPARRAPAPRASRPGTGNRPAPRSGSGRPAPRTTGTGRRVPANPRLLRQRLFVFVVVTLLVALGIAAAQGCQGPAQGLRQVTGVAERVGSERAAGPEQAIGSQQAVGTQSGADETGAGRDGTGESASVRDSG</sequence>
<feature type="region of interest" description="Disordered" evidence="6">
    <location>
        <begin position="272"/>
        <end position="373"/>
    </location>
</feature>
<dbReference type="EMBL" id="FNFF01000003">
    <property type="protein sequence ID" value="SDJ90013.1"/>
    <property type="molecule type" value="Genomic_DNA"/>
</dbReference>
<evidence type="ECO:0000259" key="8">
    <source>
        <dbReference type="PROSITE" id="PS50011"/>
    </source>
</evidence>
<proteinExistence type="predicted"/>
<dbReference type="Gene3D" id="3.30.200.20">
    <property type="entry name" value="Phosphorylase Kinase, domain 1"/>
    <property type="match status" value="1"/>
</dbReference>
<feature type="domain" description="Protein kinase" evidence="8">
    <location>
        <begin position="19"/>
        <end position="267"/>
    </location>
</feature>
<dbReference type="Pfam" id="PF00069">
    <property type="entry name" value="Pkinase"/>
    <property type="match status" value="1"/>
</dbReference>
<dbReference type="STRING" id="417292.SAMN05421806_103211"/>
<feature type="region of interest" description="Disordered" evidence="6">
    <location>
        <begin position="420"/>
        <end position="463"/>
    </location>
</feature>
<dbReference type="InterPro" id="IPR011009">
    <property type="entry name" value="Kinase-like_dom_sf"/>
</dbReference>
<accession>A0A1G8XHQ6</accession>
<dbReference type="PROSITE" id="PS00107">
    <property type="entry name" value="PROTEIN_KINASE_ATP"/>
    <property type="match status" value="1"/>
</dbReference>
<keyword evidence="4 5" id="KW-0067">ATP-binding</keyword>
<evidence type="ECO:0000256" key="4">
    <source>
        <dbReference type="ARBA" id="ARBA00022840"/>
    </source>
</evidence>
<dbReference type="InterPro" id="IPR000719">
    <property type="entry name" value="Prot_kinase_dom"/>
</dbReference>
<keyword evidence="2 5" id="KW-0547">Nucleotide-binding</keyword>
<evidence type="ECO:0000256" key="7">
    <source>
        <dbReference type="SAM" id="Phobius"/>
    </source>
</evidence>
<evidence type="ECO:0000313" key="10">
    <source>
        <dbReference type="Proteomes" id="UP000199155"/>
    </source>
</evidence>
<evidence type="ECO:0000256" key="1">
    <source>
        <dbReference type="ARBA" id="ARBA00022679"/>
    </source>
</evidence>
<evidence type="ECO:0000256" key="2">
    <source>
        <dbReference type="ARBA" id="ARBA00022741"/>
    </source>
</evidence>
<dbReference type="SUPFAM" id="SSF56112">
    <property type="entry name" value="Protein kinase-like (PK-like)"/>
    <property type="match status" value="1"/>
</dbReference>
<evidence type="ECO:0000256" key="3">
    <source>
        <dbReference type="ARBA" id="ARBA00022777"/>
    </source>
</evidence>
<dbReference type="InterPro" id="IPR017441">
    <property type="entry name" value="Protein_kinase_ATP_BS"/>
</dbReference>
<dbReference type="AlphaFoldDB" id="A0A1G8XHQ6"/>
<keyword evidence="7" id="KW-0812">Transmembrane</keyword>
<feature type="compositionally biased region" description="Polar residues" evidence="6">
    <location>
        <begin position="431"/>
        <end position="443"/>
    </location>
</feature>
<dbReference type="GO" id="GO:0005524">
    <property type="term" value="F:ATP binding"/>
    <property type="evidence" value="ECO:0007669"/>
    <property type="project" value="UniProtKB-UniRule"/>
</dbReference>
<dbReference type="Gene3D" id="1.10.510.10">
    <property type="entry name" value="Transferase(Phosphotransferase) domain 1"/>
    <property type="match status" value="1"/>
</dbReference>
<keyword evidence="10" id="KW-1185">Reference proteome</keyword>
<dbReference type="InterPro" id="IPR008271">
    <property type="entry name" value="Ser/Thr_kinase_AS"/>
</dbReference>
<keyword evidence="7" id="KW-0472">Membrane</keyword>
<keyword evidence="1" id="KW-0808">Transferase</keyword>
<evidence type="ECO:0000256" key="6">
    <source>
        <dbReference type="SAM" id="MobiDB-lite"/>
    </source>
</evidence>
<reference evidence="9 10" key="1">
    <citation type="submission" date="2016-10" db="EMBL/GenBank/DDBJ databases">
        <authorList>
            <person name="de Groot N.N."/>
        </authorList>
    </citation>
    <scope>NUCLEOTIDE SEQUENCE [LARGE SCALE GENOMIC DNA]</scope>
    <source>
        <strain evidence="9 10">CGMCC 4.5727</strain>
    </source>
</reference>
<feature type="compositionally biased region" description="Low complexity" evidence="6">
    <location>
        <begin position="327"/>
        <end position="345"/>
    </location>
</feature>
<feature type="transmembrane region" description="Helical" evidence="7">
    <location>
        <begin position="382"/>
        <end position="401"/>
    </location>
</feature>
<dbReference type="OrthoDB" id="9762169at2"/>
<dbReference type="Proteomes" id="UP000199155">
    <property type="component" value="Unassembled WGS sequence"/>
</dbReference>
<organism evidence="9 10">
    <name type="scientific">Streptomyces indicus</name>
    <dbReference type="NCBI Taxonomy" id="417292"/>
    <lineage>
        <taxon>Bacteria</taxon>
        <taxon>Bacillati</taxon>
        <taxon>Actinomycetota</taxon>
        <taxon>Actinomycetes</taxon>
        <taxon>Kitasatosporales</taxon>
        <taxon>Streptomycetaceae</taxon>
        <taxon>Streptomyces</taxon>
    </lineage>
</organism>
<name>A0A1G8XHQ6_9ACTN</name>
<keyword evidence="3 9" id="KW-0418">Kinase</keyword>
<dbReference type="GO" id="GO:0004674">
    <property type="term" value="F:protein serine/threonine kinase activity"/>
    <property type="evidence" value="ECO:0007669"/>
    <property type="project" value="UniProtKB-KW"/>
</dbReference>
<feature type="compositionally biased region" description="Low complexity" evidence="6">
    <location>
        <begin position="358"/>
        <end position="373"/>
    </location>
</feature>